<proteinExistence type="inferred from homology"/>
<reference evidence="3" key="1">
    <citation type="journal article" date="2020" name="Stud. Mycol.">
        <title>101 Dothideomycetes genomes: a test case for predicting lifestyles and emergence of pathogens.</title>
        <authorList>
            <person name="Haridas S."/>
            <person name="Albert R."/>
            <person name="Binder M."/>
            <person name="Bloem J."/>
            <person name="Labutti K."/>
            <person name="Salamov A."/>
            <person name="Andreopoulos B."/>
            <person name="Baker S."/>
            <person name="Barry K."/>
            <person name="Bills G."/>
            <person name="Bluhm B."/>
            <person name="Cannon C."/>
            <person name="Castanera R."/>
            <person name="Culley D."/>
            <person name="Daum C."/>
            <person name="Ezra D."/>
            <person name="Gonzalez J."/>
            <person name="Henrissat B."/>
            <person name="Kuo A."/>
            <person name="Liang C."/>
            <person name="Lipzen A."/>
            <person name="Lutzoni F."/>
            <person name="Magnuson J."/>
            <person name="Mondo S."/>
            <person name="Nolan M."/>
            <person name="Ohm R."/>
            <person name="Pangilinan J."/>
            <person name="Park H.-J."/>
            <person name="Ramirez L."/>
            <person name="Alfaro M."/>
            <person name="Sun H."/>
            <person name="Tritt A."/>
            <person name="Yoshinaga Y."/>
            <person name="Zwiers L.-H."/>
            <person name="Turgeon B."/>
            <person name="Goodwin S."/>
            <person name="Spatafora J."/>
            <person name="Crous P."/>
            <person name="Grigoriev I."/>
        </authorList>
    </citation>
    <scope>NUCLEOTIDE SEQUENCE</scope>
    <source>
        <strain evidence="3">CBS 130266</strain>
    </source>
</reference>
<dbReference type="InterPro" id="IPR047865">
    <property type="entry name" value="Ribosomal_uL10_bac_type"/>
</dbReference>
<name>A0A9P4TZ55_9PEZI</name>
<accession>A0A9P4TZ55</accession>
<protein>
    <submittedName>
        <fullName evidence="3">Uncharacterized protein</fullName>
    </submittedName>
</protein>
<comment type="similarity">
    <text evidence="1">Belongs to the universal ribosomal protein uL10 family.</text>
</comment>
<gene>
    <name evidence="3" type="ORF">EJ08DRAFT_649586</name>
</gene>
<evidence type="ECO:0000313" key="4">
    <source>
        <dbReference type="Proteomes" id="UP000800235"/>
    </source>
</evidence>
<feature type="region of interest" description="Disordered" evidence="2">
    <location>
        <begin position="147"/>
        <end position="166"/>
    </location>
</feature>
<dbReference type="AlphaFoldDB" id="A0A9P4TZ55"/>
<evidence type="ECO:0000313" key="3">
    <source>
        <dbReference type="EMBL" id="KAF2430553.1"/>
    </source>
</evidence>
<sequence>MPPHVRLRPQQLCIRQKPQVQQCRYASLATATTPAPAIDLSIQISTPIQRFPPTQPPSYRQPQFRKSQLHRQYASLLRSTPLILIFQHNNLKSIEWMAIRRELAEALKKVDAAEGTEYADFIKMNIIQTGIFAAALKVVEFFQTARNPKKEAKPHPGDAAAVANTDPNASDYSHGLSKAAYDAANANKRLKHGLESLMAGPLMLLTMPAMSPAHLKAVLTILSPSKAFPAPKRRTNPTFHEPAVQNGLQKLLLLGARAEGRIFDLEGAQWIGGLEGGITGLRQQLVAILEGFGVNLTDTLEAASKSLYFAVEIRRSVLEEEEKPKDDKADESSSS</sequence>
<dbReference type="PANTHER" id="PTHR11560">
    <property type="entry name" value="39S RIBOSOMAL PROTEIN L10, MITOCHONDRIAL"/>
    <property type="match status" value="1"/>
</dbReference>
<evidence type="ECO:0000256" key="2">
    <source>
        <dbReference type="SAM" id="MobiDB-lite"/>
    </source>
</evidence>
<evidence type="ECO:0000256" key="1">
    <source>
        <dbReference type="ARBA" id="ARBA00008889"/>
    </source>
</evidence>
<dbReference type="EMBL" id="MU007038">
    <property type="protein sequence ID" value="KAF2430553.1"/>
    <property type="molecule type" value="Genomic_DNA"/>
</dbReference>
<organism evidence="3 4">
    <name type="scientific">Tothia fuscella</name>
    <dbReference type="NCBI Taxonomy" id="1048955"/>
    <lineage>
        <taxon>Eukaryota</taxon>
        <taxon>Fungi</taxon>
        <taxon>Dikarya</taxon>
        <taxon>Ascomycota</taxon>
        <taxon>Pezizomycotina</taxon>
        <taxon>Dothideomycetes</taxon>
        <taxon>Pleosporomycetidae</taxon>
        <taxon>Venturiales</taxon>
        <taxon>Cylindrosympodiaceae</taxon>
        <taxon>Tothia</taxon>
    </lineage>
</organism>
<dbReference type="OrthoDB" id="360689at2759"/>
<dbReference type="Proteomes" id="UP000800235">
    <property type="component" value="Unassembled WGS sequence"/>
</dbReference>
<comment type="caution">
    <text evidence="3">The sequence shown here is derived from an EMBL/GenBank/DDBJ whole genome shotgun (WGS) entry which is preliminary data.</text>
</comment>
<dbReference type="SUPFAM" id="SSF160369">
    <property type="entry name" value="Ribosomal protein L10-like"/>
    <property type="match status" value="1"/>
</dbReference>
<keyword evidence="4" id="KW-1185">Reference proteome</keyword>
<dbReference type="InterPro" id="IPR043141">
    <property type="entry name" value="Ribosomal_uL10-like_sf"/>
</dbReference>